<evidence type="ECO:0000256" key="8">
    <source>
        <dbReference type="SAM" id="Phobius"/>
    </source>
</evidence>
<feature type="domain" description="MSP" evidence="9">
    <location>
        <begin position="2"/>
        <end position="122"/>
    </location>
</feature>
<comment type="caution">
    <text evidence="10">The sequence shown here is derived from an EMBL/GenBank/DDBJ whole genome shotgun (WGS) entry which is preliminary data.</text>
</comment>
<evidence type="ECO:0000259" key="9">
    <source>
        <dbReference type="PROSITE" id="PS50202"/>
    </source>
</evidence>
<organism evidence="10 11">
    <name type="scientific">Akanthomyces lecanii RCEF 1005</name>
    <dbReference type="NCBI Taxonomy" id="1081108"/>
    <lineage>
        <taxon>Eukaryota</taxon>
        <taxon>Fungi</taxon>
        <taxon>Dikarya</taxon>
        <taxon>Ascomycota</taxon>
        <taxon>Pezizomycotina</taxon>
        <taxon>Sordariomycetes</taxon>
        <taxon>Hypocreomycetidae</taxon>
        <taxon>Hypocreales</taxon>
        <taxon>Cordycipitaceae</taxon>
        <taxon>Akanthomyces</taxon>
        <taxon>Cordyceps confragosa</taxon>
    </lineage>
</organism>
<comment type="subcellular location">
    <subcellularLocation>
        <location evidence="1">Membrane</location>
        <topology evidence="1">Single-pass type IV membrane protein</topology>
    </subcellularLocation>
</comment>
<keyword evidence="4 8" id="KW-1133">Transmembrane helix</keyword>
<dbReference type="AlphaFoldDB" id="A0A168BH05"/>
<evidence type="ECO:0000256" key="7">
    <source>
        <dbReference type="SAM" id="MobiDB-lite"/>
    </source>
</evidence>
<dbReference type="PIRSF" id="PIRSF019693">
    <property type="entry name" value="VAMP-associated"/>
    <property type="match status" value="1"/>
</dbReference>
<dbReference type="GO" id="GO:0090158">
    <property type="term" value="P:endoplasmic reticulum membrane organization"/>
    <property type="evidence" value="ECO:0007669"/>
    <property type="project" value="TreeGrafter"/>
</dbReference>
<evidence type="ECO:0000256" key="6">
    <source>
        <dbReference type="SAM" id="Coils"/>
    </source>
</evidence>
<protein>
    <submittedName>
        <fullName evidence="10">MSP domain protein</fullName>
    </submittedName>
</protein>
<dbReference type="PANTHER" id="PTHR10809">
    <property type="entry name" value="VESICLE-ASSOCIATED MEMBRANE PROTEIN-ASSOCIATED PROTEIN"/>
    <property type="match status" value="1"/>
</dbReference>
<evidence type="ECO:0000256" key="1">
    <source>
        <dbReference type="ARBA" id="ARBA00004211"/>
    </source>
</evidence>
<sequence>MSIDVEPLELNFRRPFTVEVSQTLTIRNTSAAPLAFKVKTTAPRQYCVRPNAGRIEPGSSFDVSVLLQAMKTDPTPDAKCRDKFLVQSAPITGDKEFTSIAEVLDNTDKNLKQERKIRVNWLPAHGEADSNAAIVTPSKKLINGNAETPDVSHNFSSPSAGAPPPYEDDASAVDADEKAPIDTPAALASRAIPAVKEAGSETLEAVKAKLAAAQAEIAKFSDSGLRQRNVKSGQSEKVPAGELAQASKQSADGVSVQVVAILCLLSFLLAYFFF</sequence>
<dbReference type="InterPro" id="IPR008962">
    <property type="entry name" value="PapD-like_sf"/>
</dbReference>
<evidence type="ECO:0000313" key="10">
    <source>
        <dbReference type="EMBL" id="OAA70107.1"/>
    </source>
</evidence>
<feature type="coiled-coil region" evidence="6">
    <location>
        <begin position="196"/>
        <end position="223"/>
    </location>
</feature>
<proteinExistence type="inferred from homology"/>
<evidence type="ECO:0000256" key="3">
    <source>
        <dbReference type="ARBA" id="ARBA00022692"/>
    </source>
</evidence>
<dbReference type="GO" id="GO:0033149">
    <property type="term" value="F:FFAT motif binding"/>
    <property type="evidence" value="ECO:0007669"/>
    <property type="project" value="TreeGrafter"/>
</dbReference>
<evidence type="ECO:0000256" key="4">
    <source>
        <dbReference type="ARBA" id="ARBA00022989"/>
    </source>
</evidence>
<keyword evidence="5 8" id="KW-0472">Membrane</keyword>
<reference evidence="10 11" key="1">
    <citation type="journal article" date="2016" name="Genome Biol. Evol.">
        <title>Divergent and convergent evolution of fungal pathogenicity.</title>
        <authorList>
            <person name="Shang Y."/>
            <person name="Xiao G."/>
            <person name="Zheng P."/>
            <person name="Cen K."/>
            <person name="Zhan S."/>
            <person name="Wang C."/>
        </authorList>
    </citation>
    <scope>NUCLEOTIDE SEQUENCE [LARGE SCALE GENOMIC DNA]</scope>
    <source>
        <strain evidence="10 11">RCEF 1005</strain>
    </source>
</reference>
<dbReference type="EMBL" id="AZHF01000010">
    <property type="protein sequence ID" value="OAA70107.1"/>
    <property type="molecule type" value="Genomic_DNA"/>
</dbReference>
<gene>
    <name evidence="10" type="ORF">LEL_09923</name>
</gene>
<keyword evidence="11" id="KW-1185">Reference proteome</keyword>
<dbReference type="GO" id="GO:0005886">
    <property type="term" value="C:plasma membrane"/>
    <property type="evidence" value="ECO:0007669"/>
    <property type="project" value="TreeGrafter"/>
</dbReference>
<dbReference type="PROSITE" id="PS50202">
    <property type="entry name" value="MSP"/>
    <property type="match status" value="1"/>
</dbReference>
<accession>A0A168BH05</accession>
<dbReference type="OrthoDB" id="264603at2759"/>
<name>A0A168BH05_CORDF</name>
<dbReference type="InterPro" id="IPR016763">
    <property type="entry name" value="VAP"/>
</dbReference>
<dbReference type="Gene3D" id="2.60.40.10">
    <property type="entry name" value="Immunoglobulins"/>
    <property type="match status" value="1"/>
</dbReference>
<dbReference type="InterPro" id="IPR013783">
    <property type="entry name" value="Ig-like_fold"/>
</dbReference>
<evidence type="ECO:0000256" key="5">
    <source>
        <dbReference type="ARBA" id="ARBA00023136"/>
    </source>
</evidence>
<dbReference type="InterPro" id="IPR000535">
    <property type="entry name" value="MSP_dom"/>
</dbReference>
<dbReference type="GO" id="GO:0005789">
    <property type="term" value="C:endoplasmic reticulum membrane"/>
    <property type="evidence" value="ECO:0007669"/>
    <property type="project" value="InterPro"/>
</dbReference>
<dbReference type="STRING" id="1081108.A0A168BH05"/>
<dbReference type="Pfam" id="PF00635">
    <property type="entry name" value="Motile_Sperm"/>
    <property type="match status" value="1"/>
</dbReference>
<feature type="transmembrane region" description="Helical" evidence="8">
    <location>
        <begin position="254"/>
        <end position="273"/>
    </location>
</feature>
<evidence type="ECO:0000313" key="11">
    <source>
        <dbReference type="Proteomes" id="UP000076881"/>
    </source>
</evidence>
<dbReference type="PANTHER" id="PTHR10809:SF6">
    <property type="entry name" value="AT11025P-RELATED"/>
    <property type="match status" value="1"/>
</dbReference>
<comment type="similarity">
    <text evidence="2">Belongs to the VAMP-associated protein (VAP) (TC 9.B.17) family.</text>
</comment>
<keyword evidence="6" id="KW-0175">Coiled coil</keyword>
<dbReference type="Proteomes" id="UP000076881">
    <property type="component" value="Unassembled WGS sequence"/>
</dbReference>
<keyword evidence="3 8" id="KW-0812">Transmembrane</keyword>
<feature type="region of interest" description="Disordered" evidence="7">
    <location>
        <begin position="143"/>
        <end position="173"/>
    </location>
</feature>
<evidence type="ECO:0000256" key="2">
    <source>
        <dbReference type="ARBA" id="ARBA00008932"/>
    </source>
</evidence>
<dbReference type="SUPFAM" id="SSF49354">
    <property type="entry name" value="PapD-like"/>
    <property type="match status" value="1"/>
</dbReference>
<dbReference type="GO" id="GO:0061817">
    <property type="term" value="P:endoplasmic reticulum-plasma membrane tethering"/>
    <property type="evidence" value="ECO:0007669"/>
    <property type="project" value="TreeGrafter"/>
</dbReference>